<dbReference type="PANTHER" id="PTHR11963">
    <property type="entry name" value="LEUCINE AMINOPEPTIDASE-RELATED"/>
    <property type="match status" value="1"/>
</dbReference>
<dbReference type="OrthoDB" id="18419at2157"/>
<dbReference type="SUPFAM" id="SSF53187">
    <property type="entry name" value="Zn-dependent exopeptidases"/>
    <property type="match status" value="1"/>
</dbReference>
<dbReference type="Pfam" id="PF02789">
    <property type="entry name" value="Peptidase_M17_N"/>
    <property type="match status" value="1"/>
</dbReference>
<keyword evidence="3 6" id="KW-0031">Aminopeptidase</keyword>
<dbReference type="EMBL" id="VOAH01000014">
    <property type="protein sequence ID" value="TVP39582.1"/>
    <property type="molecule type" value="Genomic_DNA"/>
</dbReference>
<dbReference type="InterPro" id="IPR000819">
    <property type="entry name" value="Peptidase_M17_C"/>
</dbReference>
<comment type="similarity">
    <text evidence="2 6">Belongs to the peptidase M17 family.</text>
</comment>
<evidence type="ECO:0000256" key="3">
    <source>
        <dbReference type="ARBA" id="ARBA00022438"/>
    </source>
</evidence>
<evidence type="ECO:0000313" key="9">
    <source>
        <dbReference type="Proteomes" id="UP000315289"/>
    </source>
</evidence>
<dbReference type="Gene3D" id="3.40.630.10">
    <property type="entry name" value="Zn peptidases"/>
    <property type="match status" value="1"/>
</dbReference>
<keyword evidence="5 6" id="KW-0378">Hydrolase</keyword>
<keyword evidence="4 6" id="KW-0645">Protease</keyword>
<feature type="binding site" evidence="6">
    <location>
        <position position="292"/>
    </location>
    <ligand>
        <name>Mn(2+)</name>
        <dbReference type="ChEBI" id="CHEBI:29035"/>
        <label>2</label>
    </ligand>
</feature>
<dbReference type="Proteomes" id="UP000315289">
    <property type="component" value="Unassembled WGS sequence"/>
</dbReference>
<dbReference type="Pfam" id="PF00883">
    <property type="entry name" value="Peptidase_M17"/>
    <property type="match status" value="1"/>
</dbReference>
<feature type="binding site" evidence="6">
    <location>
        <position position="353"/>
    </location>
    <ligand>
        <name>Mn(2+)</name>
        <dbReference type="ChEBI" id="CHEBI:29035"/>
        <label>1</label>
    </ligand>
</feature>
<comment type="caution">
    <text evidence="8">The sequence shown here is derived from an EMBL/GenBank/DDBJ whole genome shotgun (WGS) entry which is preliminary data.</text>
</comment>
<dbReference type="PROSITE" id="PS00631">
    <property type="entry name" value="CYTOSOL_AP"/>
    <property type="match status" value="1"/>
</dbReference>
<organism evidence="8 9">
    <name type="scientific">Candidatus Nitrosocosmicus arcticus</name>
    <dbReference type="NCBI Taxonomy" id="2035267"/>
    <lineage>
        <taxon>Archaea</taxon>
        <taxon>Nitrososphaerota</taxon>
        <taxon>Nitrososphaeria</taxon>
        <taxon>Nitrososphaerales</taxon>
        <taxon>Nitrososphaeraceae</taxon>
        <taxon>Candidatus Nitrosocosmicus</taxon>
    </lineage>
</organism>
<dbReference type="PANTHER" id="PTHR11963:SF23">
    <property type="entry name" value="CYTOSOL AMINOPEPTIDASE"/>
    <property type="match status" value="1"/>
</dbReference>
<feature type="binding site" evidence="6">
    <location>
        <position position="351"/>
    </location>
    <ligand>
        <name>Mn(2+)</name>
        <dbReference type="ChEBI" id="CHEBI:29035"/>
        <label>1</label>
    </ligand>
</feature>
<feature type="binding site" evidence="6">
    <location>
        <position position="269"/>
    </location>
    <ligand>
        <name>Mn(2+)</name>
        <dbReference type="ChEBI" id="CHEBI:29035"/>
        <label>2</label>
    </ligand>
</feature>
<comment type="cofactor">
    <cofactor evidence="6">
        <name>Mn(2+)</name>
        <dbReference type="ChEBI" id="CHEBI:29035"/>
    </cofactor>
    <text evidence="6">Binds 2 manganese ions per subunit.</text>
</comment>
<feature type="domain" description="Cytosol aminopeptidase" evidence="7">
    <location>
        <begin position="349"/>
        <end position="356"/>
    </location>
</feature>
<dbReference type="HAMAP" id="MF_00181">
    <property type="entry name" value="Cytosol_peptidase_M17"/>
    <property type="match status" value="1"/>
</dbReference>
<dbReference type="Gene3D" id="3.40.220.10">
    <property type="entry name" value="Leucine Aminopeptidase, subunit E, domain 1"/>
    <property type="match status" value="1"/>
</dbReference>
<comment type="catalytic activity">
    <reaction evidence="1 6">
        <text>Release of an N-terminal amino acid, Xaa-|-Yaa-, in which Xaa is preferably Leu, but may be other amino acids including Pro although not Arg or Lys, and Yaa may be Pro. Amino acid amides and methyl esters are also readily hydrolyzed, but rates on arylamides are exceedingly low.</text>
        <dbReference type="EC" id="3.4.11.1"/>
    </reaction>
</comment>
<evidence type="ECO:0000256" key="6">
    <source>
        <dbReference type="HAMAP-Rule" id="MF_00181"/>
    </source>
</evidence>
<accession>A0A557SSL3</accession>
<dbReference type="GO" id="GO:0005737">
    <property type="term" value="C:cytoplasm"/>
    <property type="evidence" value="ECO:0007669"/>
    <property type="project" value="UniProtKB-SubCell"/>
</dbReference>
<dbReference type="PRINTS" id="PR00481">
    <property type="entry name" value="LAMNOPPTDASE"/>
</dbReference>
<dbReference type="CDD" id="cd00433">
    <property type="entry name" value="Peptidase_M17"/>
    <property type="match status" value="1"/>
</dbReference>
<evidence type="ECO:0000259" key="7">
    <source>
        <dbReference type="PROSITE" id="PS00631"/>
    </source>
</evidence>
<proteinExistence type="inferred from homology"/>
<evidence type="ECO:0000313" key="8">
    <source>
        <dbReference type="EMBL" id="TVP39582.1"/>
    </source>
</evidence>
<feature type="active site" evidence="6">
    <location>
        <position position="281"/>
    </location>
</feature>
<comment type="function">
    <text evidence="6">Presumably involved in the processing and regular turnover of intracellular proteins. Catalyzes the removal of unsubstituted N-terminal amino acids from various peptides.</text>
</comment>
<feature type="binding site" evidence="6">
    <location>
        <position position="274"/>
    </location>
    <ligand>
        <name>Mn(2+)</name>
        <dbReference type="ChEBI" id="CHEBI:29035"/>
        <label>1</label>
    </ligand>
</feature>
<evidence type="ECO:0000256" key="1">
    <source>
        <dbReference type="ARBA" id="ARBA00000135"/>
    </source>
</evidence>
<keyword evidence="9" id="KW-1185">Reference proteome</keyword>
<name>A0A557SSL3_9ARCH</name>
<dbReference type="RefSeq" id="WP_144733368.1">
    <property type="nucleotide sequence ID" value="NZ_ML675589.1"/>
</dbReference>
<sequence length="506" mass="55366">MVEISIKRSIDDLDIFEGLFVVGLDENNKDLNYLSKNTKLMDILNRHKVIQEEHLENIRKFGKNMILSLNDGDKLLKILLLGIGDGKKLNEDKLRQLGGIISLRAKELNFPNVIISNFYSSSSQIESIIEGLVLSLYEFNKFKEDKADKTLSTFYVNYSVVIVTTDDSNDGNKIDIGKIVNICEAVFYARDLANSPPNVIDPNALANSAKTLEKMKNIHVDILNQNQIKDLGMNGIISVGKGSENEPKLIIVEYNNSTSTDKPIVLVGKAVTFDTGGISIKPSDRMDEMKFDKSGGCTVLGIMKALGNLDLPINVVAIIPAVENMPSGSSYRPGDIIRMYNGKTVEVLNTDAEGRLILADALAYGVAKYAPKCILDFATLTGACIIALGTNIAGIIGNDNKLINKLVSISNITGEKIWQLPLSEEFSDLIKSNVATIKNIGGRTGGTITAAAFLSYFVSDVPWAHFDIAGTAWTQDGTADKSYNPKGSTGFGIRTIIKFLEQYQYK</sequence>
<evidence type="ECO:0000256" key="5">
    <source>
        <dbReference type="ARBA" id="ARBA00022801"/>
    </source>
</evidence>
<gene>
    <name evidence="6 8" type="primary">pepA</name>
    <name evidence="8" type="ORF">NARC_140037</name>
</gene>
<keyword evidence="6" id="KW-0464">Manganese</keyword>
<dbReference type="NCBIfam" id="NF002073">
    <property type="entry name" value="PRK00913.1-2"/>
    <property type="match status" value="1"/>
</dbReference>
<evidence type="ECO:0000256" key="4">
    <source>
        <dbReference type="ARBA" id="ARBA00022670"/>
    </source>
</evidence>
<feature type="binding site" evidence="6">
    <location>
        <position position="353"/>
    </location>
    <ligand>
        <name>Mn(2+)</name>
        <dbReference type="ChEBI" id="CHEBI:29035"/>
        <label>2</label>
    </ligand>
</feature>
<dbReference type="NCBIfam" id="NF002074">
    <property type="entry name" value="PRK00913.1-4"/>
    <property type="match status" value="1"/>
</dbReference>
<keyword evidence="6" id="KW-0963">Cytoplasm</keyword>
<reference evidence="8 9" key="1">
    <citation type="journal article" date="2019" name="Front. Microbiol.">
        <title>Ammonia Oxidation by the Arctic Terrestrial Thaumarchaeote Candidatus Nitrosocosmicus arcticus Is Stimulated by Increasing Temperatures.</title>
        <authorList>
            <person name="Alves R.J.E."/>
            <person name="Kerou M."/>
            <person name="Zappe A."/>
            <person name="Bittner R."/>
            <person name="Abby S.S."/>
            <person name="Schmidt H.A."/>
            <person name="Pfeifer K."/>
            <person name="Schleper C."/>
        </authorList>
    </citation>
    <scope>NUCLEOTIDE SEQUENCE [LARGE SCALE GENOMIC DNA]</scope>
    <source>
        <strain evidence="8 9">Kfb</strain>
    </source>
</reference>
<dbReference type="SUPFAM" id="SSF52949">
    <property type="entry name" value="Macro domain-like"/>
    <property type="match status" value="1"/>
</dbReference>
<dbReference type="InterPro" id="IPR011356">
    <property type="entry name" value="Leucine_aapep/pepB"/>
</dbReference>
<comment type="catalytic activity">
    <reaction evidence="6">
        <text>Release of an N-terminal amino acid, preferentially leucine, but not glutamic or aspartic acids.</text>
        <dbReference type="EC" id="3.4.11.10"/>
    </reaction>
</comment>
<evidence type="ECO:0000256" key="2">
    <source>
        <dbReference type="ARBA" id="ARBA00009528"/>
    </source>
</evidence>
<dbReference type="AlphaFoldDB" id="A0A557SSL3"/>
<feature type="active site" evidence="6">
    <location>
        <position position="355"/>
    </location>
</feature>
<dbReference type="EC" id="3.4.11.10" evidence="6"/>
<keyword evidence="6" id="KW-0479">Metal-binding</keyword>
<dbReference type="GO" id="GO:0006508">
    <property type="term" value="P:proteolysis"/>
    <property type="evidence" value="ECO:0007669"/>
    <property type="project" value="UniProtKB-KW"/>
</dbReference>
<dbReference type="GO" id="GO:0070006">
    <property type="term" value="F:metalloaminopeptidase activity"/>
    <property type="evidence" value="ECO:0007669"/>
    <property type="project" value="InterPro"/>
</dbReference>
<dbReference type="GO" id="GO:0030145">
    <property type="term" value="F:manganese ion binding"/>
    <property type="evidence" value="ECO:0007669"/>
    <property type="project" value="UniProtKB-UniRule"/>
</dbReference>
<dbReference type="EC" id="3.4.11.1" evidence="6"/>
<protein>
    <recommendedName>
        <fullName evidence="6">Probable cytosol aminopeptidase</fullName>
        <ecNumber evidence="6">3.4.11.1</ecNumber>
    </recommendedName>
    <alternativeName>
        <fullName evidence="6">Leucine aminopeptidase</fullName>
        <shortName evidence="6">LAP</shortName>
        <ecNumber evidence="6">3.4.11.10</ecNumber>
    </alternativeName>
    <alternativeName>
        <fullName evidence="6">Leucyl aminopeptidase</fullName>
    </alternativeName>
</protein>
<dbReference type="InterPro" id="IPR043472">
    <property type="entry name" value="Macro_dom-like"/>
</dbReference>
<feature type="binding site" evidence="6">
    <location>
        <position position="274"/>
    </location>
    <ligand>
        <name>Mn(2+)</name>
        <dbReference type="ChEBI" id="CHEBI:29035"/>
        <label>2</label>
    </ligand>
</feature>
<dbReference type="InterPro" id="IPR008283">
    <property type="entry name" value="Peptidase_M17_N"/>
</dbReference>
<dbReference type="NCBIfam" id="NF002083">
    <property type="entry name" value="PRK00913.3-5"/>
    <property type="match status" value="1"/>
</dbReference>
<comment type="subcellular location">
    <subcellularLocation>
        <location evidence="6">Cytoplasm</location>
    </subcellularLocation>
</comment>
<dbReference type="InterPro" id="IPR023042">
    <property type="entry name" value="Peptidase_M17_leu_NH2_pept"/>
</dbReference>